<reference evidence="10" key="1">
    <citation type="submission" date="2022-07" db="EMBL/GenBank/DDBJ databases">
        <title>Phylogenomic reconstructions and comparative analyses of Kickxellomycotina fungi.</title>
        <authorList>
            <person name="Reynolds N.K."/>
            <person name="Stajich J.E."/>
            <person name="Barry K."/>
            <person name="Grigoriev I.V."/>
            <person name="Crous P."/>
            <person name="Smith M.E."/>
        </authorList>
    </citation>
    <scope>NUCLEOTIDE SEQUENCE</scope>
    <source>
        <strain evidence="10">BCRC 34381</strain>
    </source>
</reference>
<evidence type="ECO:0000256" key="6">
    <source>
        <dbReference type="ARBA" id="ARBA00023136"/>
    </source>
</evidence>
<dbReference type="Pfam" id="PF01699">
    <property type="entry name" value="Na_Ca_ex"/>
    <property type="match status" value="2"/>
</dbReference>
<feature type="transmembrane region" description="Helical" evidence="8">
    <location>
        <begin position="817"/>
        <end position="836"/>
    </location>
</feature>
<feature type="transmembrane region" description="Helical" evidence="8">
    <location>
        <begin position="173"/>
        <end position="189"/>
    </location>
</feature>
<keyword evidence="11" id="KW-1185">Reference proteome</keyword>
<name>A0A9W7YBI5_9FUNG</name>
<feature type="transmembrane region" description="Helical" evidence="8">
    <location>
        <begin position="784"/>
        <end position="805"/>
    </location>
</feature>
<feature type="region of interest" description="Disordered" evidence="7">
    <location>
        <begin position="469"/>
        <end position="488"/>
    </location>
</feature>
<keyword evidence="6 8" id="KW-0472">Membrane</keyword>
<evidence type="ECO:0000256" key="5">
    <source>
        <dbReference type="ARBA" id="ARBA00022989"/>
    </source>
</evidence>
<dbReference type="GO" id="GO:0016020">
    <property type="term" value="C:membrane"/>
    <property type="evidence" value="ECO:0007669"/>
    <property type="project" value="UniProtKB-SubCell"/>
</dbReference>
<feature type="transmembrane region" description="Helical" evidence="8">
    <location>
        <begin position="195"/>
        <end position="217"/>
    </location>
</feature>
<evidence type="ECO:0000256" key="7">
    <source>
        <dbReference type="SAM" id="MobiDB-lite"/>
    </source>
</evidence>
<feature type="compositionally biased region" description="Basic and acidic residues" evidence="7">
    <location>
        <begin position="557"/>
        <end position="567"/>
    </location>
</feature>
<feature type="transmembrane region" description="Helical" evidence="8">
    <location>
        <begin position="619"/>
        <end position="640"/>
    </location>
</feature>
<proteinExistence type="inferred from homology"/>
<dbReference type="Proteomes" id="UP001143981">
    <property type="component" value="Unassembled WGS sequence"/>
</dbReference>
<evidence type="ECO:0000313" key="11">
    <source>
        <dbReference type="Proteomes" id="UP001143981"/>
    </source>
</evidence>
<feature type="region of interest" description="Disordered" evidence="7">
    <location>
        <begin position="416"/>
        <end position="443"/>
    </location>
</feature>
<sequence>MRRAPRPVLALGLAPPENNSQQCRSAVQHRPLSCRRIRKECAAYGSGMVGYVDLYYCADAAWRGSLLALLALWTALLFVWLGVSASEYLSPNIGALAQLLRMPESLAGVTLLALGNGAPDLASTFSAVRAGSAALAFGQIIGSASFIAGVVVGATTLAVPAYRVNRLSYLRELCFYTATVGLVAVVVLLEKLTQALAACMVALYVAYVATVVVTTYAEQQPQAAHSEAVAGLASRCHTGLPAEGQAPPVLTLSLAPTGHANDEHTYLLASSWAGAPTAASRRRQSAAGALGAEFDARDMWNLELLRAGSPPARALGDFLQQHRKSLLAAAECSDMADSTHESVSPCLWLATDTGSIHRTPLPLPPPPPLPNEMEAAKVCAASTRSSVHPNAAAPGASAEPAAAQLRIFAPAPLYPHQAHGRSHRRTASAPSLYAGRQPRTPRGIRRALPAPEAHSLLYADERLRYRPGSSSSSAASAVSPVSGGAPSVPPQMRVRVLAGTFVPTLRHWHSEAPVLLKLFIAFSALPVLALTLTVPVVMHLPQDEGVPGQHSHAHAASHAEHSAEHASRLSGRGSAVGDYRGALMGSPTQTRVWTPHEAESVSLCELRAEHQWAAMVVSYTQAVATAAFLCWALCYSGYLVPAHSLPLRAPTGACAVALVLGASSMCRAYSPRRRWLCAVPCFIGFVSGLVWVAILADEIISITQALGLVLGLSEEILGLTIVGFGNSLGDLVTNLTMARMGFPLMALSACFSGPMLSLLLGVGVAVCASIARAGPRSNPLDIPITSPAVFVSAACLAINTLLFLVAIPRQNYHMTRATGLSAFLVYSVGMAVNVYIEW</sequence>
<dbReference type="AlphaFoldDB" id="A0A9W7YBI5"/>
<dbReference type="GO" id="GO:0008324">
    <property type="term" value="F:monoatomic cation transmembrane transporter activity"/>
    <property type="evidence" value="ECO:0007669"/>
    <property type="project" value="TreeGrafter"/>
</dbReference>
<comment type="similarity">
    <text evidence="2">Belongs to the Ca(2+):cation antiporter (CaCA) (TC 2.A.19) family.</text>
</comment>
<dbReference type="PANTHER" id="PTHR12266:SF0">
    <property type="entry name" value="MITOCHONDRIAL SODIUM_CALCIUM EXCHANGER PROTEIN"/>
    <property type="match status" value="1"/>
</dbReference>
<keyword evidence="3" id="KW-0813">Transport</keyword>
<feature type="domain" description="Sodium/calcium exchanger membrane region" evidence="9">
    <location>
        <begin position="71"/>
        <end position="212"/>
    </location>
</feature>
<keyword evidence="5 8" id="KW-1133">Transmembrane helix</keyword>
<dbReference type="InterPro" id="IPR051359">
    <property type="entry name" value="CaCA_antiporter"/>
</dbReference>
<evidence type="ECO:0000256" key="1">
    <source>
        <dbReference type="ARBA" id="ARBA00004141"/>
    </source>
</evidence>
<feature type="region of interest" description="Disordered" evidence="7">
    <location>
        <begin position="545"/>
        <end position="572"/>
    </location>
</feature>
<evidence type="ECO:0000256" key="2">
    <source>
        <dbReference type="ARBA" id="ARBA00008170"/>
    </source>
</evidence>
<evidence type="ECO:0000259" key="9">
    <source>
        <dbReference type="Pfam" id="PF01699"/>
    </source>
</evidence>
<dbReference type="OrthoDB" id="407410at2759"/>
<feature type="transmembrane region" description="Helical" evidence="8">
    <location>
        <begin position="140"/>
        <end position="161"/>
    </location>
</feature>
<evidence type="ECO:0000256" key="4">
    <source>
        <dbReference type="ARBA" id="ARBA00022692"/>
    </source>
</evidence>
<feature type="transmembrane region" description="Helical" evidence="8">
    <location>
        <begin position="716"/>
        <end position="737"/>
    </location>
</feature>
<dbReference type="InterPro" id="IPR004837">
    <property type="entry name" value="NaCa_Exmemb"/>
</dbReference>
<comment type="caution">
    <text evidence="10">The sequence shown here is derived from an EMBL/GenBank/DDBJ whole genome shotgun (WGS) entry which is preliminary data.</text>
</comment>
<feature type="compositionally biased region" description="Low complexity" evidence="7">
    <location>
        <begin position="469"/>
        <end position="486"/>
    </location>
</feature>
<feature type="transmembrane region" description="Helical" evidence="8">
    <location>
        <begin position="514"/>
        <end position="538"/>
    </location>
</feature>
<feature type="domain" description="Sodium/calcium exchanger membrane region" evidence="9">
    <location>
        <begin position="682"/>
        <end position="832"/>
    </location>
</feature>
<dbReference type="InterPro" id="IPR044880">
    <property type="entry name" value="NCX_ion-bd_dom_sf"/>
</dbReference>
<dbReference type="PANTHER" id="PTHR12266">
    <property type="entry name" value="NA+/CA2+ K+ INDEPENDENT EXCHANGER"/>
    <property type="match status" value="1"/>
</dbReference>
<feature type="transmembrane region" description="Helical" evidence="8">
    <location>
        <begin position="744"/>
        <end position="772"/>
    </location>
</feature>
<gene>
    <name evidence="10" type="ORF">LPJ61_003781</name>
</gene>
<dbReference type="Gene3D" id="1.20.1420.30">
    <property type="entry name" value="NCX, central ion-binding region"/>
    <property type="match status" value="2"/>
</dbReference>
<dbReference type="EMBL" id="JANBOI010000711">
    <property type="protein sequence ID" value="KAJ1728923.1"/>
    <property type="molecule type" value="Genomic_DNA"/>
</dbReference>
<keyword evidence="4 8" id="KW-0812">Transmembrane</keyword>
<accession>A0A9W7YBI5</accession>
<organism evidence="10 11">
    <name type="scientific">Coemansia biformis</name>
    <dbReference type="NCBI Taxonomy" id="1286918"/>
    <lineage>
        <taxon>Eukaryota</taxon>
        <taxon>Fungi</taxon>
        <taxon>Fungi incertae sedis</taxon>
        <taxon>Zoopagomycota</taxon>
        <taxon>Kickxellomycotina</taxon>
        <taxon>Kickxellomycetes</taxon>
        <taxon>Kickxellales</taxon>
        <taxon>Kickxellaceae</taxon>
        <taxon>Coemansia</taxon>
    </lineage>
</organism>
<feature type="transmembrane region" description="Helical" evidence="8">
    <location>
        <begin position="675"/>
        <end position="696"/>
    </location>
</feature>
<protein>
    <recommendedName>
        <fullName evidence="9">Sodium/calcium exchanger membrane region domain-containing protein</fullName>
    </recommendedName>
</protein>
<dbReference type="GO" id="GO:0006874">
    <property type="term" value="P:intracellular calcium ion homeostasis"/>
    <property type="evidence" value="ECO:0007669"/>
    <property type="project" value="TreeGrafter"/>
</dbReference>
<evidence type="ECO:0000313" key="10">
    <source>
        <dbReference type="EMBL" id="KAJ1728923.1"/>
    </source>
</evidence>
<feature type="transmembrane region" description="Helical" evidence="8">
    <location>
        <begin position="66"/>
        <end position="83"/>
    </location>
</feature>
<evidence type="ECO:0000256" key="8">
    <source>
        <dbReference type="SAM" id="Phobius"/>
    </source>
</evidence>
<evidence type="ECO:0000256" key="3">
    <source>
        <dbReference type="ARBA" id="ARBA00022448"/>
    </source>
</evidence>
<comment type="subcellular location">
    <subcellularLocation>
        <location evidence="1">Membrane</location>
        <topology evidence="1">Multi-pass membrane protein</topology>
    </subcellularLocation>
</comment>